<name>C3ZB16_BRAFL</name>
<evidence type="ECO:0000313" key="2">
    <source>
        <dbReference type="EMBL" id="EEN50053.1"/>
    </source>
</evidence>
<dbReference type="eggNOG" id="ENOG502SXND">
    <property type="taxonomic scope" value="Eukaryota"/>
</dbReference>
<evidence type="ECO:0000256" key="1">
    <source>
        <dbReference type="SAM" id="Coils"/>
    </source>
</evidence>
<keyword evidence="1" id="KW-0175">Coiled coil</keyword>
<accession>C3ZB16</accession>
<reference evidence="2" key="1">
    <citation type="journal article" date="2008" name="Nature">
        <title>The amphioxus genome and the evolution of the chordate karyotype.</title>
        <authorList>
            <consortium name="US DOE Joint Genome Institute (JGI-PGF)"/>
            <person name="Putnam N.H."/>
            <person name="Butts T."/>
            <person name="Ferrier D.E.K."/>
            <person name="Furlong R.F."/>
            <person name="Hellsten U."/>
            <person name="Kawashima T."/>
            <person name="Robinson-Rechavi M."/>
            <person name="Shoguchi E."/>
            <person name="Terry A."/>
            <person name="Yu J.-K."/>
            <person name="Benito-Gutierrez E.L."/>
            <person name="Dubchak I."/>
            <person name="Garcia-Fernandez J."/>
            <person name="Gibson-Brown J.J."/>
            <person name="Grigoriev I.V."/>
            <person name="Horton A.C."/>
            <person name="de Jong P.J."/>
            <person name="Jurka J."/>
            <person name="Kapitonov V.V."/>
            <person name="Kohara Y."/>
            <person name="Kuroki Y."/>
            <person name="Lindquist E."/>
            <person name="Lucas S."/>
            <person name="Osoegawa K."/>
            <person name="Pennacchio L.A."/>
            <person name="Salamov A.A."/>
            <person name="Satou Y."/>
            <person name="Sauka-Spengler T."/>
            <person name="Schmutz J."/>
            <person name="Shin-I T."/>
            <person name="Toyoda A."/>
            <person name="Bronner-Fraser M."/>
            <person name="Fujiyama A."/>
            <person name="Holland L.Z."/>
            <person name="Holland P.W.H."/>
            <person name="Satoh N."/>
            <person name="Rokhsar D.S."/>
        </authorList>
    </citation>
    <scope>NUCLEOTIDE SEQUENCE [LARGE SCALE GENOMIC DNA]</scope>
    <source>
        <strain evidence="2">S238N-H82</strain>
        <tissue evidence="2">Testes</tissue>
    </source>
</reference>
<proteinExistence type="predicted"/>
<dbReference type="InParanoid" id="C3ZB16"/>
<sequence>MRKNYKIKNLKINIDDARAPDISTSNDTVQQANVEGNTSQRMGKVKEALESELNVKNCKLVDSQMIIDDEQRMREEMRESLTSLERSCNMLQQELNEARMAPELAVGDRKKVKQATKETKTDNTVCIVSKDFASDEEWLLPRNNEVLLVERLPPASHRPQLVAPKIERLELAEFETGLSALWQTGKLTASQKRALDEYTTKQHSSTRTQARNANTIMQSLWPAREMRSWAVSRPTPLPSLTAEETQRISQLYKNYHKSWKTSEREVRCALWRHGAQNTEDRGFLNAVDQIRAYHRPGAPKPGLMTFAKICGGEEMQVGWVREKDIEAVEMAYGRGGVEDREVRLTNQPQPTSIAPAMVFIEHHVIQNLNFLRTWRGRAPVGTRKYGGQPQFAHRQSEDSRICGSKLLTSSEKQRNIKSSLCIDYQDKIRDTFAIDVTADKTHTPYSCEKSRKILSNAKYRHSYGWIIRLSHAMPALLLRTFRRGVGQQKIGGDLGKAISPA</sequence>
<organism>
    <name type="scientific">Branchiostoma floridae</name>
    <name type="common">Florida lancelet</name>
    <name type="synonym">Amphioxus</name>
    <dbReference type="NCBI Taxonomy" id="7739"/>
    <lineage>
        <taxon>Eukaryota</taxon>
        <taxon>Metazoa</taxon>
        <taxon>Chordata</taxon>
        <taxon>Cephalochordata</taxon>
        <taxon>Leptocardii</taxon>
        <taxon>Amphioxiformes</taxon>
        <taxon>Branchiostomatidae</taxon>
        <taxon>Branchiostoma</taxon>
    </lineage>
</organism>
<feature type="coiled-coil region" evidence="1">
    <location>
        <begin position="67"/>
        <end position="101"/>
    </location>
</feature>
<dbReference type="EMBL" id="GG666603">
    <property type="protein sequence ID" value="EEN50053.1"/>
    <property type="molecule type" value="Genomic_DNA"/>
</dbReference>
<protein>
    <submittedName>
        <fullName evidence="2">Uncharacterized protein</fullName>
    </submittedName>
</protein>
<gene>
    <name evidence="2" type="ORF">BRAFLDRAFT_68518</name>
</gene>
<dbReference type="AlphaFoldDB" id="C3ZB16"/>